<dbReference type="Gene3D" id="2.50.20.10">
    <property type="entry name" value="Lipoprotein localisation LolA/LolB/LppX"/>
    <property type="match status" value="1"/>
</dbReference>
<dbReference type="EMBL" id="JACEZU010000001">
    <property type="protein sequence ID" value="MBA5685544.1"/>
    <property type="molecule type" value="Genomic_DNA"/>
</dbReference>
<accession>A0A7W2F5S9</accession>
<name>A0A7W2F5S9_9BURK</name>
<comment type="subcellular location">
    <subcellularLocation>
        <location evidence="1">Cell outer membrane</location>
        <topology evidence="1">Lipid-anchor</topology>
    </subcellularLocation>
</comment>
<proteinExistence type="inferred from homology"/>
<evidence type="ECO:0000313" key="14">
    <source>
        <dbReference type="EMBL" id="MBA5685544.1"/>
    </source>
</evidence>
<keyword evidence="12 14" id="KW-0449">Lipoprotein</keyword>
<dbReference type="GO" id="GO:0015031">
    <property type="term" value="P:protein transport"/>
    <property type="evidence" value="ECO:0007669"/>
    <property type="project" value="UniProtKB-KW"/>
</dbReference>
<dbReference type="NCBIfam" id="TIGR00548">
    <property type="entry name" value="lolB"/>
    <property type="match status" value="1"/>
</dbReference>
<dbReference type="RefSeq" id="WP_182151331.1">
    <property type="nucleotide sequence ID" value="NZ_JACEZU010000001.1"/>
</dbReference>
<keyword evidence="9" id="KW-0564">Palmitate</keyword>
<comment type="caution">
    <text evidence="14">The sequence shown here is derived from an EMBL/GenBank/DDBJ whole genome shotgun (WGS) entry which is preliminary data.</text>
</comment>
<keyword evidence="5" id="KW-0813">Transport</keyword>
<sequence>MIKLFSPSAALAALAACGALAGCATPSAPLSTAAVAPYQAAIELNGRLSVNYSRDGKRETLSGKFNWLQTANRTDVSLASPLGSTIATITVAPGYASLTEAGKAPRVAEDIDSLSARTLGWTLPVSGLRDWLQGHATAADGSRYTASPAHSSVTTRDGWRLDYVSWQDEAAAVPRPRRIDLARAAMGDLEDMQIRIVIDAPEEK</sequence>
<dbReference type="CDD" id="cd16326">
    <property type="entry name" value="LolB"/>
    <property type="match status" value="1"/>
</dbReference>
<evidence type="ECO:0000256" key="7">
    <source>
        <dbReference type="ARBA" id="ARBA00022927"/>
    </source>
</evidence>
<dbReference type="PROSITE" id="PS51257">
    <property type="entry name" value="PROKAR_LIPOPROTEIN"/>
    <property type="match status" value="1"/>
</dbReference>
<evidence type="ECO:0000256" key="9">
    <source>
        <dbReference type="ARBA" id="ARBA00023139"/>
    </source>
</evidence>
<reference evidence="14 15" key="1">
    <citation type="submission" date="2020-07" db="EMBL/GenBank/DDBJ databases">
        <title>Novel species isolated from subtropical streams in China.</title>
        <authorList>
            <person name="Lu H."/>
        </authorList>
    </citation>
    <scope>NUCLEOTIDE SEQUENCE [LARGE SCALE GENOMIC DNA]</scope>
    <source>
        <strain evidence="14 15">LX47W</strain>
    </source>
</reference>
<evidence type="ECO:0000256" key="4">
    <source>
        <dbReference type="ARBA" id="ARBA00016202"/>
    </source>
</evidence>
<evidence type="ECO:0000256" key="13">
    <source>
        <dbReference type="SAM" id="SignalP"/>
    </source>
</evidence>
<evidence type="ECO:0000256" key="6">
    <source>
        <dbReference type="ARBA" id="ARBA00022729"/>
    </source>
</evidence>
<keyword evidence="7" id="KW-0653">Protein transport</keyword>
<evidence type="ECO:0000256" key="5">
    <source>
        <dbReference type="ARBA" id="ARBA00022448"/>
    </source>
</evidence>
<feature type="chain" id="PRO_5031315703" description="Outer-membrane lipoprotein LolB" evidence="13">
    <location>
        <begin position="22"/>
        <end position="204"/>
    </location>
</feature>
<dbReference type="Proteomes" id="UP000573499">
    <property type="component" value="Unassembled WGS sequence"/>
</dbReference>
<dbReference type="InterPro" id="IPR029046">
    <property type="entry name" value="LolA/LolB/LppX"/>
</dbReference>
<evidence type="ECO:0000256" key="11">
    <source>
        <dbReference type="ARBA" id="ARBA00023237"/>
    </source>
</evidence>
<keyword evidence="15" id="KW-1185">Reference proteome</keyword>
<dbReference type="AlphaFoldDB" id="A0A7W2F5S9"/>
<evidence type="ECO:0000256" key="8">
    <source>
        <dbReference type="ARBA" id="ARBA00023136"/>
    </source>
</evidence>
<keyword evidence="10" id="KW-0143">Chaperone</keyword>
<evidence type="ECO:0000256" key="3">
    <source>
        <dbReference type="ARBA" id="ARBA00011245"/>
    </source>
</evidence>
<dbReference type="GO" id="GO:0009279">
    <property type="term" value="C:cell outer membrane"/>
    <property type="evidence" value="ECO:0007669"/>
    <property type="project" value="UniProtKB-SubCell"/>
</dbReference>
<feature type="signal peptide" evidence="13">
    <location>
        <begin position="1"/>
        <end position="21"/>
    </location>
</feature>
<evidence type="ECO:0000256" key="12">
    <source>
        <dbReference type="ARBA" id="ARBA00023288"/>
    </source>
</evidence>
<dbReference type="SUPFAM" id="SSF89392">
    <property type="entry name" value="Prokaryotic lipoproteins and lipoprotein localization factors"/>
    <property type="match status" value="1"/>
</dbReference>
<evidence type="ECO:0000256" key="2">
    <source>
        <dbReference type="ARBA" id="ARBA00009696"/>
    </source>
</evidence>
<keyword evidence="6 13" id="KW-0732">Signal</keyword>
<gene>
    <name evidence="14" type="primary">lolB</name>
    <name evidence="14" type="ORF">H3H39_00560</name>
</gene>
<dbReference type="InterPro" id="IPR004565">
    <property type="entry name" value="OM_lipoprot_LolB"/>
</dbReference>
<dbReference type="Pfam" id="PF03550">
    <property type="entry name" value="LolB"/>
    <property type="match status" value="1"/>
</dbReference>
<evidence type="ECO:0000313" key="15">
    <source>
        <dbReference type="Proteomes" id="UP000573499"/>
    </source>
</evidence>
<comment type="similarity">
    <text evidence="2">Belongs to the LolB family.</text>
</comment>
<evidence type="ECO:0000256" key="1">
    <source>
        <dbReference type="ARBA" id="ARBA00004459"/>
    </source>
</evidence>
<comment type="subunit">
    <text evidence="3">Monomer.</text>
</comment>
<evidence type="ECO:0000256" key="10">
    <source>
        <dbReference type="ARBA" id="ARBA00023186"/>
    </source>
</evidence>
<keyword evidence="11" id="KW-0998">Cell outer membrane</keyword>
<keyword evidence="8" id="KW-0472">Membrane</keyword>
<protein>
    <recommendedName>
        <fullName evidence="4">Outer-membrane lipoprotein LolB</fullName>
    </recommendedName>
</protein>
<organism evidence="14 15">
    <name type="scientific">Rugamonas apoptosis</name>
    <dbReference type="NCBI Taxonomy" id="2758570"/>
    <lineage>
        <taxon>Bacteria</taxon>
        <taxon>Pseudomonadati</taxon>
        <taxon>Pseudomonadota</taxon>
        <taxon>Betaproteobacteria</taxon>
        <taxon>Burkholderiales</taxon>
        <taxon>Oxalobacteraceae</taxon>
        <taxon>Telluria group</taxon>
        <taxon>Rugamonas</taxon>
    </lineage>
</organism>